<keyword evidence="2" id="KW-1185">Reference proteome</keyword>
<accession>A0AA48KCB9</accession>
<gene>
    <name evidence="1" type="ORF">METESE_08630</name>
</gene>
<name>A0AA48KCB9_9BACT</name>
<protein>
    <recommendedName>
        <fullName evidence="3">PqqD family protein</fullName>
    </recommendedName>
</protein>
<proteinExistence type="predicted"/>
<evidence type="ECO:0008006" key="3">
    <source>
        <dbReference type="Google" id="ProtNLM"/>
    </source>
</evidence>
<dbReference type="InterPro" id="IPR041881">
    <property type="entry name" value="PqqD_sf"/>
</dbReference>
<evidence type="ECO:0000313" key="1">
    <source>
        <dbReference type="EMBL" id="BDU75905.1"/>
    </source>
</evidence>
<dbReference type="AlphaFoldDB" id="A0AA48KCB9"/>
<organism evidence="1 2">
    <name type="scientific">Mesoterricola sediminis</name>
    <dbReference type="NCBI Taxonomy" id="2927980"/>
    <lineage>
        <taxon>Bacteria</taxon>
        <taxon>Pseudomonadati</taxon>
        <taxon>Acidobacteriota</taxon>
        <taxon>Holophagae</taxon>
        <taxon>Holophagales</taxon>
        <taxon>Holophagaceae</taxon>
        <taxon>Mesoterricola</taxon>
    </lineage>
</organism>
<dbReference type="EMBL" id="AP027081">
    <property type="protein sequence ID" value="BDU75905.1"/>
    <property type="molecule type" value="Genomic_DNA"/>
</dbReference>
<dbReference type="KEGG" id="msea:METESE_08630"/>
<dbReference type="RefSeq" id="WP_243329419.1">
    <property type="nucleotide sequence ID" value="NZ_AP027081.1"/>
</dbReference>
<dbReference type="Gene3D" id="1.10.10.1150">
    <property type="entry name" value="Coenzyme PQQ synthesis protein D (PqqD)"/>
    <property type="match status" value="1"/>
</dbReference>
<dbReference type="Proteomes" id="UP001228113">
    <property type="component" value="Chromosome"/>
</dbReference>
<dbReference type="InterPro" id="IPR008792">
    <property type="entry name" value="PQQD"/>
</dbReference>
<dbReference type="Pfam" id="PF05402">
    <property type="entry name" value="PqqD"/>
    <property type="match status" value="1"/>
</dbReference>
<evidence type="ECO:0000313" key="2">
    <source>
        <dbReference type="Proteomes" id="UP001228113"/>
    </source>
</evidence>
<sequence>MTSRSEKPVGRDLMIYDAAEDAVRILNPTARVVYELHREGAAPEAIEAALRTRFRIPDGQDVAADVRRTLADLAAQGLA</sequence>
<reference evidence="1" key="1">
    <citation type="journal article" date="2023" name="Int. J. Syst. Evol. Microbiol.">
        <title>Mesoterricola silvestris gen. nov., sp. nov., Mesoterricola sediminis sp. nov., Geothrix oryzae sp. nov., Geothrix edaphica sp. nov., Geothrix rubra sp. nov., and Geothrix limicola sp. nov., six novel members of Acidobacteriota isolated from soils.</title>
        <authorList>
            <person name="Itoh H."/>
            <person name="Sugisawa Y."/>
            <person name="Mise K."/>
            <person name="Xu Z."/>
            <person name="Kuniyasu M."/>
            <person name="Ushijima N."/>
            <person name="Kawano K."/>
            <person name="Kobayashi E."/>
            <person name="Shiratori Y."/>
            <person name="Masuda Y."/>
            <person name="Senoo K."/>
        </authorList>
    </citation>
    <scope>NUCLEOTIDE SEQUENCE</scope>
    <source>
        <strain evidence="1">W786</strain>
    </source>
</reference>